<feature type="binding site" evidence="9">
    <location>
        <begin position="123"/>
        <end position="124"/>
    </location>
    <ligand>
        <name>GTP</name>
        <dbReference type="ChEBI" id="CHEBI:37565"/>
    </ligand>
</feature>
<feature type="binding site" evidence="10">
    <location>
        <position position="154"/>
    </location>
    <ligand>
        <name>Mg(2+)</name>
        <dbReference type="ChEBI" id="CHEBI:18420"/>
    </ligand>
</feature>
<evidence type="ECO:0000256" key="3">
    <source>
        <dbReference type="ARBA" id="ARBA00022741"/>
    </source>
</evidence>
<dbReference type="Proteomes" id="UP000267027">
    <property type="component" value="Unassembled WGS sequence"/>
</dbReference>
<dbReference type="InterPro" id="IPR011025">
    <property type="entry name" value="GproteinA_insert"/>
</dbReference>
<feature type="binding site" evidence="9">
    <location>
        <begin position="242"/>
        <end position="245"/>
    </location>
    <ligand>
        <name>GTP</name>
        <dbReference type="ChEBI" id="CHEBI:37565"/>
    </ligand>
</feature>
<keyword evidence="3 9" id="KW-0547">Nucleotide-binding</keyword>
<dbReference type="GO" id="GO:0001664">
    <property type="term" value="F:G protein-coupled receptor binding"/>
    <property type="evidence" value="ECO:0007669"/>
    <property type="project" value="TreeGrafter"/>
</dbReference>
<dbReference type="FunFam" id="3.40.50.300:FF:002307">
    <property type="entry name" value="Guanine nucleotide-binding protein G(k) subunit alpha"/>
    <property type="match status" value="1"/>
</dbReference>
<evidence type="ECO:0000313" key="12">
    <source>
        <dbReference type="Proteomes" id="UP000267027"/>
    </source>
</evidence>
<dbReference type="GO" id="GO:0005525">
    <property type="term" value="F:GTP binding"/>
    <property type="evidence" value="ECO:0007669"/>
    <property type="project" value="UniProtKB-KW"/>
</dbReference>
<dbReference type="CDD" id="cd00066">
    <property type="entry name" value="G-alpha"/>
    <property type="match status" value="1"/>
</dbReference>
<feature type="binding site" evidence="9">
    <location>
        <begin position="148"/>
        <end position="154"/>
    </location>
    <ligand>
        <name>GTP</name>
        <dbReference type="ChEBI" id="CHEBI:37565"/>
    </ligand>
</feature>
<evidence type="ECO:0000256" key="8">
    <source>
        <dbReference type="ARBA" id="ARBA00023288"/>
    </source>
</evidence>
<feature type="binding site" evidence="9">
    <location>
        <position position="290"/>
    </location>
    <ligand>
        <name>GTP</name>
        <dbReference type="ChEBI" id="CHEBI:37565"/>
    </ligand>
</feature>
<keyword evidence="7" id="KW-0807">Transducer</keyword>
<dbReference type="GO" id="GO:0007188">
    <property type="term" value="P:adenylate cyclase-modulating G protein-coupled receptor signaling pathway"/>
    <property type="evidence" value="ECO:0007669"/>
    <property type="project" value="TreeGrafter"/>
</dbReference>
<evidence type="ECO:0000256" key="9">
    <source>
        <dbReference type="PIRSR" id="PIRSR601019-1"/>
    </source>
</evidence>
<evidence type="ECO:0000256" key="6">
    <source>
        <dbReference type="ARBA" id="ARBA00023139"/>
    </source>
</evidence>
<dbReference type="Gene3D" id="1.10.400.10">
    <property type="entry name" value="GI Alpha 1, domain 2-like"/>
    <property type="match status" value="1"/>
</dbReference>
<keyword evidence="4 10" id="KW-0460">Magnesium</keyword>
<evidence type="ECO:0000313" key="11">
    <source>
        <dbReference type="EMBL" id="VDM57694.1"/>
    </source>
</evidence>
<dbReference type="PANTHER" id="PTHR10218:SF232">
    <property type="entry name" value="GUANINE NUCLEOTIDE-BINDING PROTEIN ALPHA-1 SUBUNIT"/>
    <property type="match status" value="1"/>
</dbReference>
<accession>A0A3P7HVT0</accession>
<dbReference type="PROSITE" id="PS51882">
    <property type="entry name" value="G_ALPHA"/>
    <property type="match status" value="1"/>
</dbReference>
<dbReference type="InterPro" id="IPR001019">
    <property type="entry name" value="Gprotein_alpha_su"/>
</dbReference>
<dbReference type="GO" id="GO:0031683">
    <property type="term" value="F:G-protein beta/gamma-subunit complex binding"/>
    <property type="evidence" value="ECO:0007669"/>
    <property type="project" value="InterPro"/>
</dbReference>
<evidence type="ECO:0000256" key="7">
    <source>
        <dbReference type="ARBA" id="ARBA00023224"/>
    </source>
</evidence>
<dbReference type="GO" id="GO:0005834">
    <property type="term" value="C:heterotrimeric G-protein complex"/>
    <property type="evidence" value="ECO:0007669"/>
    <property type="project" value="TreeGrafter"/>
</dbReference>
<dbReference type="Gene3D" id="3.40.50.300">
    <property type="entry name" value="P-loop containing nucleotide triphosphate hydrolases"/>
    <property type="match status" value="1"/>
</dbReference>
<evidence type="ECO:0000256" key="1">
    <source>
        <dbReference type="ARBA" id="ARBA00022707"/>
    </source>
</evidence>
<dbReference type="STRING" id="334426.A0A3P7HVT0"/>
<reference evidence="11 12" key="1">
    <citation type="submission" date="2018-11" db="EMBL/GenBank/DDBJ databases">
        <authorList>
            <consortium name="Pathogen Informatics"/>
        </authorList>
    </citation>
    <scope>NUCLEOTIDE SEQUENCE [LARGE SCALE GENOMIC DNA]</scope>
    <source>
        <strain evidence="11 12">Costa Rica</strain>
    </source>
</reference>
<dbReference type="OrthoDB" id="5817230at2759"/>
<keyword evidence="2 10" id="KW-0479">Metal-binding</keyword>
<dbReference type="GO" id="GO:0046872">
    <property type="term" value="F:metal ion binding"/>
    <property type="evidence" value="ECO:0007669"/>
    <property type="project" value="UniProtKB-KW"/>
</dbReference>
<evidence type="ECO:0000256" key="10">
    <source>
        <dbReference type="PIRSR" id="PIRSR601019-2"/>
    </source>
</evidence>
<keyword evidence="1" id="KW-0519">Myristate</keyword>
<keyword evidence="6" id="KW-0564">Palmitate</keyword>
<dbReference type="EMBL" id="UYYA01003920">
    <property type="protein sequence ID" value="VDM57694.1"/>
    <property type="molecule type" value="Genomic_DNA"/>
</dbReference>
<gene>
    <name evidence="11" type="ORF">ACOC_LOCUS6109</name>
</gene>
<keyword evidence="8" id="KW-0449">Lipoprotein</keyword>
<protein>
    <submittedName>
        <fullName evidence="11">Uncharacterized protein</fullName>
    </submittedName>
</protein>
<dbReference type="PANTHER" id="PTHR10218">
    <property type="entry name" value="GTP-BINDING PROTEIN ALPHA SUBUNIT"/>
    <property type="match status" value="1"/>
</dbReference>
<dbReference type="InterPro" id="IPR027417">
    <property type="entry name" value="P-loop_NTPase"/>
</dbReference>
<evidence type="ECO:0000256" key="2">
    <source>
        <dbReference type="ARBA" id="ARBA00022723"/>
    </source>
</evidence>
<dbReference type="SUPFAM" id="SSF47895">
    <property type="entry name" value="Transducin (alpha subunit), insertion domain"/>
    <property type="match status" value="1"/>
</dbReference>
<sequence>MQSGDFDNRTVVDSGIGILLARRPDENASLLPSLGDPAGWTNPALIIHDNGFSQDEAYQEVSVVCANIVQSVCALIDGMKALNIPFTSKQYRNEEFQPSIKTLWNDKGVEVAYKRRDEFYLHDSAKYFLDSLDRIYDKNFVPTEQDILRTRTVTMGVIEVCFHIKNKFWRVFDVGGQRSQRKKWVHCFDDAKAIIYVASLSEYDQVLLEDNMTNRMQESLQLFRQVINNKYFVRTSIILFLNKKDIFEKKIGHGNSLKIAFPHYKGLFSVLLFYANENREKSIYTHLTCATDTQKVQFVLDSILDTILSSRLKRCSLY</sequence>
<name>A0A3P7HVT0_ANGCS</name>
<feature type="binding site" evidence="9">
    <location>
        <begin position="173"/>
        <end position="177"/>
    </location>
    <ligand>
        <name>GTP</name>
        <dbReference type="ChEBI" id="CHEBI:37565"/>
    </ligand>
</feature>
<dbReference type="SUPFAM" id="SSF52540">
    <property type="entry name" value="P-loop containing nucleoside triphosphate hydrolases"/>
    <property type="match status" value="1"/>
</dbReference>
<dbReference type="SMART" id="SM00275">
    <property type="entry name" value="G_alpha"/>
    <property type="match status" value="1"/>
</dbReference>
<dbReference type="Pfam" id="PF00503">
    <property type="entry name" value="G-alpha"/>
    <property type="match status" value="1"/>
</dbReference>
<evidence type="ECO:0000256" key="4">
    <source>
        <dbReference type="ARBA" id="ARBA00022842"/>
    </source>
</evidence>
<dbReference type="GO" id="GO:0005737">
    <property type="term" value="C:cytoplasm"/>
    <property type="evidence" value="ECO:0007669"/>
    <property type="project" value="TreeGrafter"/>
</dbReference>
<keyword evidence="12" id="KW-1185">Reference proteome</keyword>
<proteinExistence type="predicted"/>
<dbReference type="AlphaFoldDB" id="A0A3P7HVT0"/>
<dbReference type="GO" id="GO:0003924">
    <property type="term" value="F:GTPase activity"/>
    <property type="evidence" value="ECO:0007669"/>
    <property type="project" value="InterPro"/>
</dbReference>
<keyword evidence="5 9" id="KW-0342">GTP-binding</keyword>
<dbReference type="PRINTS" id="PR00318">
    <property type="entry name" value="GPROTEINA"/>
</dbReference>
<organism evidence="11 12">
    <name type="scientific">Angiostrongylus costaricensis</name>
    <name type="common">Nematode worm</name>
    <dbReference type="NCBI Taxonomy" id="334426"/>
    <lineage>
        <taxon>Eukaryota</taxon>
        <taxon>Metazoa</taxon>
        <taxon>Ecdysozoa</taxon>
        <taxon>Nematoda</taxon>
        <taxon>Chromadorea</taxon>
        <taxon>Rhabditida</taxon>
        <taxon>Rhabditina</taxon>
        <taxon>Rhabditomorpha</taxon>
        <taxon>Strongyloidea</taxon>
        <taxon>Metastrongylidae</taxon>
        <taxon>Angiostrongylus</taxon>
    </lineage>
</organism>
<evidence type="ECO:0000256" key="5">
    <source>
        <dbReference type="ARBA" id="ARBA00023134"/>
    </source>
</evidence>